<dbReference type="InterPro" id="IPR003675">
    <property type="entry name" value="Rce1/LyrA-like_dom"/>
</dbReference>
<name>A0ABS7KYN0_CLOSR</name>
<reference evidence="3 4" key="1">
    <citation type="journal article" date="2021" name="Cell Host Microbe">
        <title>in vivo commensal control of Clostridioides difficile virulence.</title>
        <authorList>
            <person name="Girinathan B.P."/>
            <person name="Dibenedetto N."/>
            <person name="Worley J.N."/>
            <person name="Peltier J."/>
            <person name="Arrieta-Ortiz M.L."/>
            <person name="Rupa Christinal Immanuel S."/>
            <person name="Lavin R."/>
            <person name="Delaney M.L."/>
            <person name="Cummins C."/>
            <person name="Hoffmann M."/>
            <person name="Luo Y."/>
            <person name="Gonzalez-Escalona N."/>
            <person name="Allard M."/>
            <person name="Onderdonk A.B."/>
            <person name="Gerber G.K."/>
            <person name="Sonenshein A.L."/>
            <person name="Baliga N."/>
            <person name="Dupuy B."/>
            <person name="Bry L."/>
        </authorList>
    </citation>
    <scope>NUCLEOTIDE SEQUENCE [LARGE SCALE GENOMIC DNA]</scope>
    <source>
        <strain evidence="3 4">DSM 599</strain>
    </source>
</reference>
<feature type="domain" description="CAAX prenyl protease 2/Lysostaphin resistance protein A-like" evidence="2">
    <location>
        <begin position="145"/>
        <end position="236"/>
    </location>
</feature>
<keyword evidence="1" id="KW-0812">Transmembrane</keyword>
<feature type="transmembrane region" description="Helical" evidence="1">
    <location>
        <begin position="241"/>
        <end position="257"/>
    </location>
</feature>
<evidence type="ECO:0000259" key="2">
    <source>
        <dbReference type="Pfam" id="PF02517"/>
    </source>
</evidence>
<keyword evidence="3" id="KW-0645">Protease</keyword>
<feature type="transmembrane region" description="Helical" evidence="1">
    <location>
        <begin position="198"/>
        <end position="220"/>
    </location>
</feature>
<comment type="caution">
    <text evidence="3">The sequence shown here is derived from an EMBL/GenBank/DDBJ whole genome shotgun (WGS) entry which is preliminary data.</text>
</comment>
<dbReference type="Proteomes" id="UP001299068">
    <property type="component" value="Unassembled WGS sequence"/>
</dbReference>
<accession>A0ABS7KYN0</accession>
<proteinExistence type="predicted"/>
<dbReference type="GO" id="GO:0008237">
    <property type="term" value="F:metallopeptidase activity"/>
    <property type="evidence" value="ECO:0007669"/>
    <property type="project" value="UniProtKB-KW"/>
</dbReference>
<evidence type="ECO:0000313" key="3">
    <source>
        <dbReference type="EMBL" id="MBY0755926.1"/>
    </source>
</evidence>
<feature type="transmembrane region" description="Helical" evidence="1">
    <location>
        <begin position="140"/>
        <end position="159"/>
    </location>
</feature>
<dbReference type="PANTHER" id="PTHR39430">
    <property type="entry name" value="MEMBRANE-ASSOCIATED PROTEASE-RELATED"/>
    <property type="match status" value="1"/>
</dbReference>
<feature type="transmembrane region" description="Helical" evidence="1">
    <location>
        <begin position="171"/>
        <end position="192"/>
    </location>
</feature>
<feature type="transmembrane region" description="Helical" evidence="1">
    <location>
        <begin position="21"/>
        <end position="54"/>
    </location>
</feature>
<dbReference type="Pfam" id="PF02517">
    <property type="entry name" value="Rce1-like"/>
    <property type="match status" value="1"/>
</dbReference>
<evidence type="ECO:0000256" key="1">
    <source>
        <dbReference type="SAM" id="Phobius"/>
    </source>
</evidence>
<feature type="transmembrane region" description="Helical" evidence="1">
    <location>
        <begin position="277"/>
        <end position="296"/>
    </location>
</feature>
<organism evidence="3 4">
    <name type="scientific">Clostridium sardiniense</name>
    <name type="common">Clostridium absonum</name>
    <dbReference type="NCBI Taxonomy" id="29369"/>
    <lineage>
        <taxon>Bacteria</taxon>
        <taxon>Bacillati</taxon>
        <taxon>Bacillota</taxon>
        <taxon>Clostridia</taxon>
        <taxon>Eubacteriales</taxon>
        <taxon>Clostridiaceae</taxon>
        <taxon>Clostridium</taxon>
    </lineage>
</organism>
<evidence type="ECO:0000313" key="4">
    <source>
        <dbReference type="Proteomes" id="UP001299068"/>
    </source>
</evidence>
<dbReference type="RefSeq" id="WP_221861255.1">
    <property type="nucleotide sequence ID" value="NZ_JAIKTU010000008.1"/>
</dbReference>
<feature type="transmembrane region" description="Helical" evidence="1">
    <location>
        <begin position="106"/>
        <end position="128"/>
    </location>
</feature>
<keyword evidence="3" id="KW-0482">Metalloprotease</keyword>
<dbReference type="PANTHER" id="PTHR39430:SF1">
    <property type="entry name" value="PROTEASE"/>
    <property type="match status" value="1"/>
</dbReference>
<dbReference type="EMBL" id="JAIKTU010000008">
    <property type="protein sequence ID" value="MBY0755926.1"/>
    <property type="molecule type" value="Genomic_DNA"/>
</dbReference>
<sequence length="303" mass="32975">MRNLFSSNGSLFKKVKDGKPSGIIFTLLLPIIVPFLALPIVVLITMIIKLLGIWRIGAFASINRPLGLIISTGSVIIVYFLIVKFKEKRKIATMGFSLKDNAVFKYIRGFLIGVLMIFIVAVLIVAIGDGKFVFNKNLDFSFLISFIFMIIAWIIQGASEEIMMRGHMLPVLGVKISPIVAIIISSSYFGVLHLGNPGVAPLAIVNLILFGIFAAIYAIYEESLWGVCALHSAWNFAQGNIFGFLVSGTETGVGSIINTKILENNLINGGTFGPEGGVIVTLILAIGIAILVYLLIRKNKLKI</sequence>
<gene>
    <name evidence="3" type="ORF">K5V21_10755</name>
</gene>
<keyword evidence="4" id="KW-1185">Reference proteome</keyword>
<protein>
    <submittedName>
        <fullName evidence="3">CPBP family intramembrane metalloprotease</fullName>
    </submittedName>
</protein>
<keyword evidence="1" id="KW-1133">Transmembrane helix</keyword>
<keyword evidence="3" id="KW-0378">Hydrolase</keyword>
<keyword evidence="1" id="KW-0472">Membrane</keyword>
<feature type="transmembrane region" description="Helical" evidence="1">
    <location>
        <begin position="66"/>
        <end position="85"/>
    </location>
</feature>